<feature type="signal peptide" evidence="1">
    <location>
        <begin position="1"/>
        <end position="18"/>
    </location>
</feature>
<evidence type="ECO:0000256" key="1">
    <source>
        <dbReference type="SAM" id="SignalP"/>
    </source>
</evidence>
<dbReference type="AlphaFoldDB" id="A0A371BEP9"/>
<proteinExistence type="predicted"/>
<gene>
    <name evidence="2" type="ORF">DXH78_14100</name>
</gene>
<keyword evidence="1" id="KW-0732">Signal</keyword>
<sequence length="124" mass="13587">MLLAILLTGSLAAAPARAAELVMFEDAGCMWCARFNAEVAPVYAKTDEGRRAPLRRVESGKPLPQDIAFIESERFTPLFVLVDQGREIGRIRGYPGEDHFWGLLGMLLKKLDSAGTGGEQRTAH</sequence>
<accession>A0A371BEP9</accession>
<evidence type="ECO:0008006" key="4">
    <source>
        <dbReference type="Google" id="ProtNLM"/>
    </source>
</evidence>
<feature type="chain" id="PRO_5016687896" description="Transcriptional regulator" evidence="1">
    <location>
        <begin position="19"/>
        <end position="124"/>
    </location>
</feature>
<dbReference type="OrthoDB" id="7362982at2"/>
<dbReference type="SUPFAM" id="SSF52833">
    <property type="entry name" value="Thioredoxin-like"/>
    <property type="match status" value="1"/>
</dbReference>
<keyword evidence="3" id="KW-1185">Reference proteome</keyword>
<evidence type="ECO:0000313" key="3">
    <source>
        <dbReference type="Proteomes" id="UP000263993"/>
    </source>
</evidence>
<evidence type="ECO:0000313" key="2">
    <source>
        <dbReference type="EMBL" id="RDV05883.1"/>
    </source>
</evidence>
<dbReference type="InterPro" id="IPR036249">
    <property type="entry name" value="Thioredoxin-like_sf"/>
</dbReference>
<organism evidence="2 3">
    <name type="scientific">Undibacter mobilis</name>
    <dbReference type="NCBI Taxonomy" id="2292256"/>
    <lineage>
        <taxon>Bacteria</taxon>
        <taxon>Pseudomonadati</taxon>
        <taxon>Pseudomonadota</taxon>
        <taxon>Alphaproteobacteria</taxon>
        <taxon>Hyphomicrobiales</taxon>
        <taxon>Nitrobacteraceae</taxon>
        <taxon>Undibacter</taxon>
    </lineage>
</organism>
<protein>
    <recommendedName>
        <fullName evidence="4">Transcriptional regulator</fullName>
    </recommendedName>
</protein>
<dbReference type="Proteomes" id="UP000263993">
    <property type="component" value="Unassembled WGS sequence"/>
</dbReference>
<dbReference type="EMBL" id="QRGO01000001">
    <property type="protein sequence ID" value="RDV05883.1"/>
    <property type="molecule type" value="Genomic_DNA"/>
</dbReference>
<dbReference type="RefSeq" id="WP_115517904.1">
    <property type="nucleotide sequence ID" value="NZ_QRGO01000001.1"/>
</dbReference>
<comment type="caution">
    <text evidence="2">The sequence shown here is derived from an EMBL/GenBank/DDBJ whole genome shotgun (WGS) entry which is preliminary data.</text>
</comment>
<name>A0A371BEP9_9BRAD</name>
<reference evidence="3" key="1">
    <citation type="submission" date="2018-08" db="EMBL/GenBank/DDBJ databases">
        <authorList>
            <person name="Kim S.-J."/>
            <person name="Jung G.-Y."/>
        </authorList>
    </citation>
    <scope>NUCLEOTIDE SEQUENCE [LARGE SCALE GENOMIC DNA]</scope>
    <source>
        <strain evidence="3">GY_H</strain>
    </source>
</reference>
<dbReference type="Gene3D" id="3.40.30.10">
    <property type="entry name" value="Glutaredoxin"/>
    <property type="match status" value="1"/>
</dbReference>